<evidence type="ECO:0000256" key="2">
    <source>
        <dbReference type="SAM" id="MobiDB-lite"/>
    </source>
</evidence>
<feature type="region of interest" description="Disordered" evidence="2">
    <location>
        <begin position="866"/>
        <end position="1120"/>
    </location>
</feature>
<feature type="compositionally biased region" description="Basic and acidic residues" evidence="2">
    <location>
        <begin position="206"/>
        <end position="220"/>
    </location>
</feature>
<feature type="region of interest" description="Disordered" evidence="2">
    <location>
        <begin position="88"/>
        <end position="171"/>
    </location>
</feature>
<feature type="compositionally biased region" description="Acidic residues" evidence="2">
    <location>
        <begin position="1060"/>
        <end position="1075"/>
    </location>
</feature>
<feature type="compositionally biased region" description="Polar residues" evidence="2">
    <location>
        <begin position="404"/>
        <end position="424"/>
    </location>
</feature>
<feature type="compositionally biased region" description="Basic residues" evidence="2">
    <location>
        <begin position="920"/>
        <end position="931"/>
    </location>
</feature>
<proteinExistence type="predicted"/>
<feature type="compositionally biased region" description="Polar residues" evidence="2">
    <location>
        <begin position="816"/>
        <end position="836"/>
    </location>
</feature>
<dbReference type="EMBL" id="CAJPDT010000011">
    <property type="protein sequence ID" value="CAF9913355.1"/>
    <property type="molecule type" value="Genomic_DNA"/>
</dbReference>
<feature type="region of interest" description="Disordered" evidence="2">
    <location>
        <begin position="458"/>
        <end position="484"/>
    </location>
</feature>
<dbReference type="Proteomes" id="UP000664534">
    <property type="component" value="Unassembled WGS sequence"/>
</dbReference>
<feature type="compositionally biased region" description="Basic and acidic residues" evidence="2">
    <location>
        <begin position="107"/>
        <end position="118"/>
    </location>
</feature>
<organism evidence="3 4">
    <name type="scientific">Imshaugia aleurites</name>
    <dbReference type="NCBI Taxonomy" id="172621"/>
    <lineage>
        <taxon>Eukaryota</taxon>
        <taxon>Fungi</taxon>
        <taxon>Dikarya</taxon>
        <taxon>Ascomycota</taxon>
        <taxon>Pezizomycotina</taxon>
        <taxon>Lecanoromycetes</taxon>
        <taxon>OSLEUM clade</taxon>
        <taxon>Lecanoromycetidae</taxon>
        <taxon>Lecanorales</taxon>
        <taxon>Lecanorineae</taxon>
        <taxon>Parmeliaceae</taxon>
        <taxon>Imshaugia</taxon>
    </lineage>
</organism>
<reference evidence="3" key="1">
    <citation type="submission" date="2021-03" db="EMBL/GenBank/DDBJ databases">
        <authorList>
            <person name="Tagirdzhanova G."/>
        </authorList>
    </citation>
    <scope>NUCLEOTIDE SEQUENCE</scope>
</reference>
<feature type="compositionally biased region" description="Acidic residues" evidence="2">
    <location>
        <begin position="1035"/>
        <end position="1051"/>
    </location>
</feature>
<name>A0A8H3IEW7_9LECA</name>
<feature type="compositionally biased region" description="Acidic residues" evidence="2">
    <location>
        <begin position="1084"/>
        <end position="1101"/>
    </location>
</feature>
<dbReference type="AlphaFoldDB" id="A0A8H3IEW7"/>
<feature type="compositionally biased region" description="Low complexity" evidence="2">
    <location>
        <begin position="458"/>
        <end position="470"/>
    </location>
</feature>
<comment type="caution">
    <text evidence="3">The sequence shown here is derived from an EMBL/GenBank/DDBJ whole genome shotgun (WGS) entry which is preliminary data.</text>
</comment>
<evidence type="ECO:0000256" key="1">
    <source>
        <dbReference type="SAM" id="Coils"/>
    </source>
</evidence>
<keyword evidence="1" id="KW-0175">Coiled coil</keyword>
<feature type="region of interest" description="Disordered" evidence="2">
    <location>
        <begin position="390"/>
        <end position="441"/>
    </location>
</feature>
<evidence type="ECO:0000313" key="4">
    <source>
        <dbReference type="Proteomes" id="UP000664534"/>
    </source>
</evidence>
<evidence type="ECO:0000313" key="3">
    <source>
        <dbReference type="EMBL" id="CAF9913355.1"/>
    </source>
</evidence>
<feature type="compositionally biased region" description="Low complexity" evidence="2">
    <location>
        <begin position="133"/>
        <end position="150"/>
    </location>
</feature>
<keyword evidence="4" id="KW-1185">Reference proteome</keyword>
<feature type="coiled-coil region" evidence="1">
    <location>
        <begin position="565"/>
        <end position="592"/>
    </location>
</feature>
<feature type="compositionally biased region" description="Basic and acidic residues" evidence="2">
    <location>
        <begin position="932"/>
        <end position="961"/>
    </location>
</feature>
<dbReference type="OrthoDB" id="5395194at2759"/>
<feature type="compositionally biased region" description="Basic residues" evidence="2">
    <location>
        <begin position="977"/>
        <end position="986"/>
    </location>
</feature>
<feature type="compositionally biased region" description="Basic and acidic residues" evidence="2">
    <location>
        <begin position="993"/>
        <end position="1017"/>
    </location>
</feature>
<feature type="region of interest" description="Disordered" evidence="2">
    <location>
        <begin position="184"/>
        <end position="268"/>
    </location>
</feature>
<feature type="region of interest" description="Disordered" evidence="2">
    <location>
        <begin position="773"/>
        <end position="839"/>
    </location>
</feature>
<feature type="compositionally biased region" description="Basic residues" evidence="2">
    <location>
        <begin position="392"/>
        <end position="402"/>
    </location>
</feature>
<accession>A0A8H3IEW7</accession>
<gene>
    <name evidence="3" type="ORF">IMSHALPRED_000987</name>
</gene>
<protein>
    <submittedName>
        <fullName evidence="3">Uncharacterized protein</fullName>
    </submittedName>
</protein>
<sequence length="1120" mass="123643">MRIEHCRFWDSYETQGQNLTAGAALIESPAGLLPNKSELKTMAFSSLKKMSEVQEGKEGSYASLEKMPLARFANYDLGLTLLPGSQVQRKDEKSLGNAAESSPKHLASKDHGRSRTWEFSETLRQPKHAVQEAASPNKAKSRSSSSKPGPEAAKPPLVTAPISQERPAAPYAEQRMSTGEIRFANSCQHDDSSPRSMKRRKVVSNEMRDSKVSKGKEKSAIIEPEDMAVHGKPRASGVLASKPSPKQQHTKSEKLASDHQPPNISKSVSTRYLKHSRLSPDTFVEIGTQVLKARKEAKRSWTSHFPAKAQIVHRANLPAPSFQAALFTPSQDRQYPQWNNALLPSKNFHTHTHLSSKDPSPSLSQFLNLSKAFNIPLDVCALEKIFDTAKPGHQRQSNRRRSASMPNIPSTYTPTISMNISNIFGPSPMPTPPREQLSPPEHALSHADAFINTNNSFSQNSQFNSSYQTQHNSRGSDTRRMGLPSNLHHQDMTSPCVSNNGAMAADGPQYSRRRLEVKPYYSYEEVKSLMCNAIKQNKMLNADNASLSADNASLQSSNNAMRMGLESLQSEKADMTQKIQDYERTVAQNDKQIGLMQQKGSELQRQSTQLWDKYRGLLATIRREDGSGNPTAIANKIRDNHSPNAVGAASQGRHPCANASPLHANGAQLPDLRHGFEQAPTAFQGHVQPTSAPRSSEANVVNASSRALAQPEFAATNYNNADSLLDGPARLVPSNQPPEVIIGAVTKHVHQNGRPTEQAVECVTIDLTDDSLPPSSSALHNASVHPANQSPVQGGYLPTNLPPDQCFPAHHPSDHYVSSQHPSGLSPQNHMSQSQLRPDRDVQDKDLEVMQLQKEALTRKAQKPFGWLEGYNPRTDGSTNLQPRGLPDSRRSQNKPKKNLPAQYSRAGSVAPLPETATGRKTKSKAPKKPKIVLDAEAKRERAKVYRKTAAEKKKREKEMMENQLLEDEAMPNNAMRAHKHERRAAKGVLRQEQARKPSAEVRPREPQKTLDGRMYQEDTGVQQTKDGRSLEQVASEDQDSLFGDDEDMEDVQSSPDADGVTDDDPPAMEEDVDSEYVAYLEAQLEEDADAATVVEQDDAVVGDHGFHDFSSESEESEEE</sequence>